<dbReference type="PANTHER" id="PTHR22777">
    <property type="entry name" value="HEMOLYSIN-RELATED"/>
    <property type="match status" value="1"/>
</dbReference>
<dbReference type="RefSeq" id="WP_008274914.1">
    <property type="nucleotide sequence ID" value="NZ_AAXW01000009.1"/>
</dbReference>
<dbReference type="Pfam" id="PF00571">
    <property type="entry name" value="CBS"/>
    <property type="match status" value="1"/>
</dbReference>
<keyword evidence="13" id="KW-1185">Reference proteome</keyword>
<evidence type="ECO:0000256" key="1">
    <source>
        <dbReference type="ARBA" id="ARBA00004141"/>
    </source>
</evidence>
<dbReference type="Pfam" id="PF01595">
    <property type="entry name" value="CNNM"/>
    <property type="match status" value="1"/>
</dbReference>
<keyword evidence="2 8" id="KW-0812">Transmembrane</keyword>
<evidence type="ECO:0000256" key="3">
    <source>
        <dbReference type="ARBA" id="ARBA00022737"/>
    </source>
</evidence>
<dbReference type="InterPro" id="IPR044751">
    <property type="entry name" value="Ion_transp-like_CBS"/>
</dbReference>
<dbReference type="InterPro" id="IPR046342">
    <property type="entry name" value="CBS_dom_sf"/>
</dbReference>
<keyword evidence="4 8" id="KW-1133">Transmembrane helix</keyword>
<dbReference type="OrthoDB" id="9798188at2"/>
<feature type="transmembrane region" description="Helical" evidence="9">
    <location>
        <begin position="6"/>
        <end position="28"/>
    </location>
</feature>
<evidence type="ECO:0000256" key="2">
    <source>
        <dbReference type="ARBA" id="ARBA00022692"/>
    </source>
</evidence>
<keyword evidence="6 8" id="KW-0472">Membrane</keyword>
<evidence type="ECO:0000259" key="10">
    <source>
        <dbReference type="PROSITE" id="PS51371"/>
    </source>
</evidence>
<feature type="domain" description="CNNM transmembrane" evidence="11">
    <location>
        <begin position="1"/>
        <end position="179"/>
    </location>
</feature>
<evidence type="ECO:0000259" key="11">
    <source>
        <dbReference type="PROSITE" id="PS51846"/>
    </source>
</evidence>
<keyword evidence="3" id="KW-0677">Repeat</keyword>
<dbReference type="EMBL" id="AAXW01000009">
    <property type="protein sequence ID" value="EAZ92123.1"/>
    <property type="molecule type" value="Genomic_DNA"/>
</dbReference>
<dbReference type="Gene3D" id="3.10.580.10">
    <property type="entry name" value="CBS-domain"/>
    <property type="match status" value="1"/>
</dbReference>
<dbReference type="SUPFAM" id="SSF54631">
    <property type="entry name" value="CBS-domain pair"/>
    <property type="match status" value="1"/>
</dbReference>
<dbReference type="InterPro" id="IPR002550">
    <property type="entry name" value="CNNM"/>
</dbReference>
<dbReference type="GO" id="GO:0005886">
    <property type="term" value="C:plasma membrane"/>
    <property type="evidence" value="ECO:0007669"/>
    <property type="project" value="TreeGrafter"/>
</dbReference>
<dbReference type="PANTHER" id="PTHR22777:SF4">
    <property type="entry name" value="UPF0053 PROTEIN SLL1254"/>
    <property type="match status" value="1"/>
</dbReference>
<organism evidence="12 13">
    <name type="scientific">Crocosphaera chwakensis CCY0110</name>
    <dbReference type="NCBI Taxonomy" id="391612"/>
    <lineage>
        <taxon>Bacteria</taxon>
        <taxon>Bacillati</taxon>
        <taxon>Cyanobacteriota</taxon>
        <taxon>Cyanophyceae</taxon>
        <taxon>Oscillatoriophycideae</taxon>
        <taxon>Chroococcales</taxon>
        <taxon>Aphanothecaceae</taxon>
        <taxon>Crocosphaera</taxon>
        <taxon>Crocosphaera chwakensis</taxon>
    </lineage>
</organism>
<sequence>MLNIIFVILIVLAGSAVCACAETALFSVSRVRVKQLALSKKPAAIVLQSIRSKMNRPIATIVILNNIFNIVGSIVIGSLAAEVLGDAWLGLFSSVLTFLIIVCGEIVPKTVGERYSEPIALIVAIPVQFLTVIFTPLVWLMEQITSPFTQRNKLPTTNEAEIRFLTTIGYKEGVIEDDEAEMIQRVFQLNDLTATELMTPRVIVTFLDGNSTLIESQDEIIASEHTRILVIEESIDQVIGYCLKDELLAAIIRGQGNQQIDQLLRQVHYVPETIKADKLLKTFQDNREHLMVVLDEYGGVAGVVTLEDVLEVLTGEIVDETDRIIDLQEIARKKRKVLLNSRGIET</sequence>
<reference evidence="12 13" key="1">
    <citation type="submission" date="2007-03" db="EMBL/GenBank/DDBJ databases">
        <authorList>
            <person name="Stal L."/>
            <person name="Ferriera S."/>
            <person name="Johnson J."/>
            <person name="Kravitz S."/>
            <person name="Beeson K."/>
            <person name="Sutton G."/>
            <person name="Rogers Y.-H."/>
            <person name="Friedman R."/>
            <person name="Frazier M."/>
            <person name="Venter J.C."/>
        </authorList>
    </citation>
    <scope>NUCLEOTIDE SEQUENCE [LARGE SCALE GENOMIC DNA]</scope>
    <source>
        <strain evidence="12 13">CCY0110</strain>
    </source>
</reference>
<accession>A3INE6</accession>
<comment type="caution">
    <text evidence="12">The sequence shown here is derived from an EMBL/GenBank/DDBJ whole genome shotgun (WGS) entry which is preliminary data.</text>
</comment>
<evidence type="ECO:0000256" key="5">
    <source>
        <dbReference type="ARBA" id="ARBA00023122"/>
    </source>
</evidence>
<dbReference type="InterPro" id="IPR000644">
    <property type="entry name" value="CBS_dom"/>
</dbReference>
<feature type="transmembrane region" description="Helical" evidence="9">
    <location>
        <begin position="58"/>
        <end position="81"/>
    </location>
</feature>
<keyword evidence="5 7" id="KW-0129">CBS domain</keyword>
<evidence type="ECO:0000256" key="4">
    <source>
        <dbReference type="ARBA" id="ARBA00022989"/>
    </source>
</evidence>
<dbReference type="FunFam" id="3.10.580.10:FF:000002">
    <property type="entry name" value="Magnesium/cobalt efflux protein CorC"/>
    <property type="match status" value="1"/>
</dbReference>
<feature type="domain" description="CBS" evidence="10">
    <location>
        <begin position="263"/>
        <end position="320"/>
    </location>
</feature>
<feature type="transmembrane region" description="Helical" evidence="9">
    <location>
        <begin position="87"/>
        <end position="107"/>
    </location>
</feature>
<dbReference type="AlphaFoldDB" id="A3INE6"/>
<name>A3INE6_9CHRO</name>
<evidence type="ECO:0000313" key="13">
    <source>
        <dbReference type="Proteomes" id="UP000003781"/>
    </source>
</evidence>
<dbReference type="Proteomes" id="UP000003781">
    <property type="component" value="Unassembled WGS sequence"/>
</dbReference>
<evidence type="ECO:0000256" key="8">
    <source>
        <dbReference type="PROSITE-ProRule" id="PRU01193"/>
    </source>
</evidence>
<gene>
    <name evidence="12" type="ORF">CY0110_00655</name>
</gene>
<evidence type="ECO:0000256" key="9">
    <source>
        <dbReference type="SAM" id="Phobius"/>
    </source>
</evidence>
<dbReference type="PROSITE" id="PS51371">
    <property type="entry name" value="CBS"/>
    <property type="match status" value="1"/>
</dbReference>
<evidence type="ECO:0000256" key="7">
    <source>
        <dbReference type="PROSITE-ProRule" id="PRU00703"/>
    </source>
</evidence>
<dbReference type="PROSITE" id="PS51846">
    <property type="entry name" value="CNNM"/>
    <property type="match status" value="1"/>
</dbReference>
<dbReference type="CDD" id="cd04590">
    <property type="entry name" value="CBS_pair_CorC_HlyC_assoc"/>
    <property type="match status" value="1"/>
</dbReference>
<protein>
    <submittedName>
        <fullName evidence="12">Hemolysin</fullName>
    </submittedName>
</protein>
<evidence type="ECO:0000313" key="12">
    <source>
        <dbReference type="EMBL" id="EAZ92123.1"/>
    </source>
</evidence>
<evidence type="ECO:0000256" key="6">
    <source>
        <dbReference type="ARBA" id="ARBA00023136"/>
    </source>
</evidence>
<proteinExistence type="predicted"/>
<comment type="subcellular location">
    <subcellularLocation>
        <location evidence="1">Membrane</location>
        <topology evidence="1">Multi-pass membrane protein</topology>
    </subcellularLocation>
</comment>
<feature type="transmembrane region" description="Helical" evidence="9">
    <location>
        <begin position="119"/>
        <end position="141"/>
    </location>
</feature>
<dbReference type="eggNOG" id="COG1253">
    <property type="taxonomic scope" value="Bacteria"/>
</dbReference>